<evidence type="ECO:0000256" key="5">
    <source>
        <dbReference type="ARBA" id="ARBA00022840"/>
    </source>
</evidence>
<evidence type="ECO:0000313" key="8">
    <source>
        <dbReference type="EMBL" id="NDL38131.1"/>
    </source>
</evidence>
<dbReference type="InterPro" id="IPR015856">
    <property type="entry name" value="ABC_transpr_CbiO/EcfA_su"/>
</dbReference>
<dbReference type="NCBIfam" id="TIGR01194">
    <property type="entry name" value="cyc_pep_trnsptr"/>
    <property type="match status" value="1"/>
</dbReference>
<dbReference type="InterPro" id="IPR027417">
    <property type="entry name" value="P-loop_NTPase"/>
</dbReference>
<dbReference type="GO" id="GO:0005886">
    <property type="term" value="C:plasma membrane"/>
    <property type="evidence" value="ECO:0007669"/>
    <property type="project" value="UniProtKB-SubCell"/>
</dbReference>
<evidence type="ECO:0000256" key="1">
    <source>
        <dbReference type="ARBA" id="ARBA00004651"/>
    </source>
</evidence>
<keyword evidence="6" id="KW-1133">Transmembrane helix</keyword>
<dbReference type="GO" id="GO:0034040">
    <property type="term" value="F:ATPase-coupled lipid transmembrane transporter activity"/>
    <property type="evidence" value="ECO:0007669"/>
    <property type="project" value="TreeGrafter"/>
</dbReference>
<keyword evidence="7" id="KW-0472">Membrane</keyword>
<dbReference type="GO" id="GO:0005524">
    <property type="term" value="F:ATP binding"/>
    <property type="evidence" value="ECO:0007669"/>
    <property type="project" value="UniProtKB-KW"/>
</dbReference>
<evidence type="ECO:0000256" key="6">
    <source>
        <dbReference type="ARBA" id="ARBA00022989"/>
    </source>
</evidence>
<keyword evidence="4" id="KW-0547">Nucleotide-binding</keyword>
<dbReference type="SUPFAM" id="SSF90123">
    <property type="entry name" value="ABC transporter transmembrane region"/>
    <property type="match status" value="1"/>
</dbReference>
<dbReference type="InterPro" id="IPR003593">
    <property type="entry name" value="AAA+_ATPase"/>
</dbReference>
<reference evidence="8 9" key="1">
    <citation type="submission" date="2019-12" db="EMBL/GenBank/DDBJ databases">
        <title>Engineering Photorhabdus to improve their lethality against agricultural pests.</title>
        <authorList>
            <person name="Machado R.A.R."/>
        </authorList>
    </citation>
    <scope>NUCLEOTIDE SEQUENCE [LARGE SCALE GENOMIC DNA]</scope>
    <source>
        <strain evidence="8 9">EN01</strain>
    </source>
</reference>
<dbReference type="EMBL" id="WSFA01000008">
    <property type="protein sequence ID" value="NDL38131.1"/>
    <property type="molecule type" value="Genomic_DNA"/>
</dbReference>
<comment type="subcellular location">
    <subcellularLocation>
        <location evidence="1">Cell membrane</location>
        <topology evidence="1">Multi-pass membrane protein</topology>
    </subcellularLocation>
</comment>
<keyword evidence="3" id="KW-0812">Transmembrane</keyword>
<sequence>MISDLVKANRLKIIFNSIVGAFSAFFSIWLISLITDDALEQISADLVSWTVKFFIGLACLFVVSSFANYLMTKLSVKIIFEVRSTLVKRILNTPYAILERIGGHKVQASLTSDVSDISRAISTMPQFIYHVITVIACLGFLAFKSIELFMVTLVTLPLGLLVSRYFISKAEAYDEVYRDDYDSLHEQFKSLVDGVKELNNNEKRKHSFFNRGVLPSLEKINDSDLKSEIFWKLNENWGQILLFLVLGSILFSHVMWEIGESNDILTFIFIMTFLLGPVDFILSSQETIVKALISLRKIDRLRFSENLSMEPTLTNTGEFKEWSRISLRSISFKYAGEGNCFSVGPINLDIQRGEIIIIKGGNGSGKSTFAKLLIGLLNKSEGDIFIDDKVVNEDNRENYLNMYSVIHSDFYLFDTVINRKGELADDELTRQYLKKLDLAEKVTVKDGRLSTTKLSHGQRKRLALVISYMEDAPIYLFDEWAADQDPNYRRFFYHELLSEMKRNGKTVIVISHDDKYFHIADRVITMDNGLVDNIEINVHPDKVENAALESAISTMYTQ</sequence>
<proteinExistence type="predicted"/>
<dbReference type="RefSeq" id="WP_011147710.1">
    <property type="nucleotide sequence ID" value="NZ_CAWPGE010000004.1"/>
</dbReference>
<keyword evidence="2" id="KW-0813">Transport</keyword>
<dbReference type="InterPro" id="IPR011527">
    <property type="entry name" value="ABC1_TM_dom"/>
</dbReference>
<dbReference type="PROSITE" id="PS00211">
    <property type="entry name" value="ABC_TRANSPORTER_1"/>
    <property type="match status" value="1"/>
</dbReference>
<dbReference type="PANTHER" id="PTHR24221:SF654">
    <property type="entry name" value="ATP-BINDING CASSETTE SUB-FAMILY B MEMBER 6"/>
    <property type="match status" value="1"/>
</dbReference>
<dbReference type="InterPro" id="IPR039421">
    <property type="entry name" value="Type_1_exporter"/>
</dbReference>
<dbReference type="GO" id="GO:1904680">
    <property type="term" value="F:peptide transmembrane transporter activity"/>
    <property type="evidence" value="ECO:0007669"/>
    <property type="project" value="InterPro"/>
</dbReference>
<dbReference type="OMA" id="DAREYRH"/>
<dbReference type="SUPFAM" id="SSF52540">
    <property type="entry name" value="P-loop containing nucleoside triphosphate hydrolases"/>
    <property type="match status" value="1"/>
</dbReference>
<evidence type="ECO:0000256" key="4">
    <source>
        <dbReference type="ARBA" id="ARBA00022741"/>
    </source>
</evidence>
<dbReference type="PROSITE" id="PS50929">
    <property type="entry name" value="ABC_TM1F"/>
    <property type="match status" value="1"/>
</dbReference>
<evidence type="ECO:0000313" key="9">
    <source>
        <dbReference type="Proteomes" id="UP000479300"/>
    </source>
</evidence>
<dbReference type="InterPro" id="IPR003439">
    <property type="entry name" value="ABC_transporter-like_ATP-bd"/>
</dbReference>
<accession>A0A6L9JNC9</accession>
<comment type="caution">
    <text evidence="8">The sequence shown here is derived from an EMBL/GenBank/DDBJ whole genome shotgun (WGS) entry which is preliminary data.</text>
</comment>
<dbReference type="Gene3D" id="1.20.1560.10">
    <property type="entry name" value="ABC transporter type 1, transmembrane domain"/>
    <property type="match status" value="1"/>
</dbReference>
<dbReference type="GO" id="GO:0016887">
    <property type="term" value="F:ATP hydrolysis activity"/>
    <property type="evidence" value="ECO:0007669"/>
    <property type="project" value="InterPro"/>
</dbReference>
<dbReference type="CDD" id="cd03225">
    <property type="entry name" value="ABC_cobalt_CbiO_domain1"/>
    <property type="match status" value="1"/>
</dbReference>
<protein>
    <submittedName>
        <fullName evidence="8">Cyclic peptide export ABC transporter</fullName>
    </submittedName>
</protein>
<dbReference type="GeneID" id="48849770"/>
<organism evidence="8 9">
    <name type="scientific">Photorhabdus laumondii subsp. laumondii</name>
    <name type="common">Photorhabdus luminescens subsp. laumondii</name>
    <dbReference type="NCBI Taxonomy" id="141679"/>
    <lineage>
        <taxon>Bacteria</taxon>
        <taxon>Pseudomonadati</taxon>
        <taxon>Pseudomonadota</taxon>
        <taxon>Gammaproteobacteria</taxon>
        <taxon>Enterobacterales</taxon>
        <taxon>Morganellaceae</taxon>
        <taxon>Photorhabdus</taxon>
    </lineage>
</organism>
<gene>
    <name evidence="8" type="ORF">GPY51_04875</name>
</gene>
<dbReference type="InterPro" id="IPR036640">
    <property type="entry name" value="ABC1_TM_sf"/>
</dbReference>
<evidence type="ECO:0000256" key="7">
    <source>
        <dbReference type="ARBA" id="ARBA00023136"/>
    </source>
</evidence>
<dbReference type="PANTHER" id="PTHR24221">
    <property type="entry name" value="ATP-BINDING CASSETTE SUB-FAMILY B"/>
    <property type="match status" value="1"/>
</dbReference>
<name>A0A6L9JNC9_PHOLM</name>
<dbReference type="KEGG" id="plum:A4R40_17550"/>
<dbReference type="InterPro" id="IPR005898">
    <property type="entry name" value="Cyc_pep_transpt_SyrD/YojI"/>
</dbReference>
<dbReference type="PROSITE" id="PS50893">
    <property type="entry name" value="ABC_TRANSPORTER_2"/>
    <property type="match status" value="1"/>
</dbReference>
<dbReference type="Gene3D" id="3.40.50.300">
    <property type="entry name" value="P-loop containing nucleotide triphosphate hydrolases"/>
    <property type="match status" value="1"/>
</dbReference>
<evidence type="ECO:0000256" key="2">
    <source>
        <dbReference type="ARBA" id="ARBA00022448"/>
    </source>
</evidence>
<dbReference type="GO" id="GO:0140359">
    <property type="term" value="F:ABC-type transporter activity"/>
    <property type="evidence" value="ECO:0007669"/>
    <property type="project" value="InterPro"/>
</dbReference>
<dbReference type="InterPro" id="IPR017871">
    <property type="entry name" value="ABC_transporter-like_CS"/>
</dbReference>
<dbReference type="SMART" id="SM00382">
    <property type="entry name" value="AAA"/>
    <property type="match status" value="1"/>
</dbReference>
<dbReference type="Pfam" id="PF00664">
    <property type="entry name" value="ABC_membrane"/>
    <property type="match status" value="1"/>
</dbReference>
<dbReference type="Proteomes" id="UP000479300">
    <property type="component" value="Unassembled WGS sequence"/>
</dbReference>
<dbReference type="Pfam" id="PF00005">
    <property type="entry name" value="ABC_tran"/>
    <property type="match status" value="1"/>
</dbReference>
<dbReference type="CDD" id="cd07346">
    <property type="entry name" value="ABC_6TM_exporters"/>
    <property type="match status" value="1"/>
</dbReference>
<keyword evidence="5" id="KW-0067">ATP-binding</keyword>
<dbReference type="AlphaFoldDB" id="A0A6L9JNC9"/>
<evidence type="ECO:0000256" key="3">
    <source>
        <dbReference type="ARBA" id="ARBA00022692"/>
    </source>
</evidence>
<dbReference type="GO" id="GO:0015833">
    <property type="term" value="P:peptide transport"/>
    <property type="evidence" value="ECO:0007669"/>
    <property type="project" value="InterPro"/>
</dbReference>